<keyword evidence="10" id="KW-1185">Reference proteome</keyword>
<gene>
    <name evidence="9" type="ORF">SORBI_3005G118600</name>
</gene>
<reference evidence="10" key="2">
    <citation type="journal article" date="2018" name="Plant J.">
        <title>The Sorghum bicolor reference genome: improved assembly, gene annotations, a transcriptome atlas, and signatures of genome organization.</title>
        <authorList>
            <person name="McCormick R.F."/>
            <person name="Truong S.K."/>
            <person name="Sreedasyam A."/>
            <person name="Jenkins J."/>
            <person name="Shu S."/>
            <person name="Sims D."/>
            <person name="Kennedy M."/>
            <person name="Amirebrahimi M."/>
            <person name="Weers B.D."/>
            <person name="McKinley B."/>
            <person name="Mattison A."/>
            <person name="Morishige D.T."/>
            <person name="Grimwood J."/>
            <person name="Schmutz J."/>
            <person name="Mullet J.E."/>
        </authorList>
    </citation>
    <scope>NUCLEOTIDE SEQUENCE [LARGE SCALE GENOMIC DNA]</scope>
    <source>
        <strain evidence="10">cv. BTx623</strain>
    </source>
</reference>
<dbReference type="EMBL" id="CM000764">
    <property type="protein sequence ID" value="KXG28405.1"/>
    <property type="molecule type" value="Genomic_DNA"/>
</dbReference>
<keyword evidence="2" id="KW-0433">Leucine-rich repeat</keyword>
<dbReference type="PRINTS" id="PR00364">
    <property type="entry name" value="DISEASERSIST"/>
</dbReference>
<dbReference type="Pfam" id="PF18052">
    <property type="entry name" value="Rx_N"/>
    <property type="match status" value="1"/>
</dbReference>
<evidence type="ECO:0000256" key="2">
    <source>
        <dbReference type="ARBA" id="ARBA00022614"/>
    </source>
</evidence>
<sequence length="468" mass="52446">MLDDAEEHWNIREESAKLRLKELKELAYDIEDVVDEYEYEVLHRSTGLYRTGKRKHREETEAYPVDTGIVEVPNDLVLQARKLIRRLDDIKYYSDRLSLSENDGERRYTPDISSVRHTSSVVFEKTILGRDQDKEKIIDKLLSSEAGNHVSVMPIVGMGGVGKTTLAQLVYNSPRVRQSFEKHAWVCVSENFDIKTMTRNIITSLTSVQCMKYMTEWSEWPGTDAGGFPCLNTLSISFCLKMISLPLGPFQSLITLNLRWCDRLPRLPESPSLRKIEIGYCPALTEIATLPSLLVLIVKVCSGLRELPTLPSLLELDIFDCPSLISIGSAFSSPIVSPVCCFPKLTTLNLEQCPNLCAVGSVPALTTLNLKSGLSDKLMYSPLNDFPSLQCLNIDDSEFTCLPIKQQSLPSITRLCINKCPNLQNCDGLASLTSLEHLEVGECPKLPIDDLLPPQLKIPIVEDNEHGM</sequence>
<evidence type="ECO:0000313" key="9">
    <source>
        <dbReference type="EMBL" id="KXG28405.1"/>
    </source>
</evidence>
<keyword evidence="5" id="KW-0611">Plant defense</keyword>
<dbReference type="SUPFAM" id="SSF52540">
    <property type="entry name" value="P-loop containing nucleoside triphosphate hydrolases"/>
    <property type="match status" value="1"/>
</dbReference>
<keyword evidence="3" id="KW-0677">Repeat</keyword>
<evidence type="ECO:0000256" key="1">
    <source>
        <dbReference type="ARBA" id="ARBA00008894"/>
    </source>
</evidence>
<dbReference type="InterPro" id="IPR027417">
    <property type="entry name" value="P-loop_NTPase"/>
</dbReference>
<organism evidence="9 10">
    <name type="scientific">Sorghum bicolor</name>
    <name type="common">Sorghum</name>
    <name type="synonym">Sorghum vulgare</name>
    <dbReference type="NCBI Taxonomy" id="4558"/>
    <lineage>
        <taxon>Eukaryota</taxon>
        <taxon>Viridiplantae</taxon>
        <taxon>Streptophyta</taxon>
        <taxon>Embryophyta</taxon>
        <taxon>Tracheophyta</taxon>
        <taxon>Spermatophyta</taxon>
        <taxon>Magnoliopsida</taxon>
        <taxon>Liliopsida</taxon>
        <taxon>Poales</taxon>
        <taxon>Poaceae</taxon>
        <taxon>PACMAD clade</taxon>
        <taxon>Panicoideae</taxon>
        <taxon>Andropogonodae</taxon>
        <taxon>Andropogoneae</taxon>
        <taxon>Sorghinae</taxon>
        <taxon>Sorghum</taxon>
    </lineage>
</organism>
<feature type="domain" description="NB-ARC" evidence="7">
    <location>
        <begin position="131"/>
        <end position="207"/>
    </location>
</feature>
<evidence type="ECO:0000256" key="3">
    <source>
        <dbReference type="ARBA" id="ARBA00022737"/>
    </source>
</evidence>
<dbReference type="GO" id="GO:0006952">
    <property type="term" value="P:defense response"/>
    <property type="evidence" value="ECO:0007669"/>
    <property type="project" value="UniProtKB-KW"/>
</dbReference>
<dbReference type="GO" id="GO:0005524">
    <property type="term" value="F:ATP binding"/>
    <property type="evidence" value="ECO:0007669"/>
    <property type="project" value="UniProtKB-KW"/>
</dbReference>
<feature type="domain" description="Disease resistance N-terminal" evidence="8">
    <location>
        <begin position="2"/>
        <end position="50"/>
    </location>
</feature>
<evidence type="ECO:0000313" key="10">
    <source>
        <dbReference type="Proteomes" id="UP000000768"/>
    </source>
</evidence>
<dbReference type="GO" id="GO:0043531">
    <property type="term" value="F:ADP binding"/>
    <property type="evidence" value="ECO:0007669"/>
    <property type="project" value="InterPro"/>
</dbReference>
<dbReference type="SUPFAM" id="SSF52047">
    <property type="entry name" value="RNI-like"/>
    <property type="match status" value="1"/>
</dbReference>
<dbReference type="InterPro" id="IPR032675">
    <property type="entry name" value="LRR_dom_sf"/>
</dbReference>
<dbReference type="InterPro" id="IPR002182">
    <property type="entry name" value="NB-ARC"/>
</dbReference>
<dbReference type="PANTHER" id="PTHR36766">
    <property type="entry name" value="PLANT BROAD-SPECTRUM MILDEW RESISTANCE PROTEIN RPW8"/>
    <property type="match status" value="1"/>
</dbReference>
<dbReference type="OMA" id="TEWSEWP"/>
<evidence type="ECO:0000256" key="5">
    <source>
        <dbReference type="ARBA" id="ARBA00022821"/>
    </source>
</evidence>
<dbReference type="GO" id="GO:0051707">
    <property type="term" value="P:response to other organism"/>
    <property type="evidence" value="ECO:0007669"/>
    <property type="project" value="UniProtKB-ARBA"/>
</dbReference>
<dbReference type="InterPro" id="IPR041118">
    <property type="entry name" value="Rx_N"/>
</dbReference>
<reference evidence="9 10" key="1">
    <citation type="journal article" date="2009" name="Nature">
        <title>The Sorghum bicolor genome and the diversification of grasses.</title>
        <authorList>
            <person name="Paterson A.H."/>
            <person name="Bowers J.E."/>
            <person name="Bruggmann R."/>
            <person name="Dubchak I."/>
            <person name="Grimwood J."/>
            <person name="Gundlach H."/>
            <person name="Haberer G."/>
            <person name="Hellsten U."/>
            <person name="Mitros T."/>
            <person name="Poliakov A."/>
            <person name="Schmutz J."/>
            <person name="Spannagl M."/>
            <person name="Tang H."/>
            <person name="Wang X."/>
            <person name="Wicker T."/>
            <person name="Bharti A.K."/>
            <person name="Chapman J."/>
            <person name="Feltus F.A."/>
            <person name="Gowik U."/>
            <person name="Grigoriev I.V."/>
            <person name="Lyons E."/>
            <person name="Maher C.A."/>
            <person name="Martis M."/>
            <person name="Narechania A."/>
            <person name="Otillar R.P."/>
            <person name="Penning B.W."/>
            <person name="Salamov A.A."/>
            <person name="Wang Y."/>
            <person name="Zhang L."/>
            <person name="Carpita N.C."/>
            <person name="Freeling M."/>
            <person name="Gingle A.R."/>
            <person name="Hash C.T."/>
            <person name="Keller B."/>
            <person name="Klein P."/>
            <person name="Kresovich S."/>
            <person name="McCann M.C."/>
            <person name="Ming R."/>
            <person name="Peterson D.G."/>
            <person name="Mehboob-ur-Rahman"/>
            <person name="Ware D."/>
            <person name="Westhoff P."/>
            <person name="Mayer K.F."/>
            <person name="Messing J."/>
            <person name="Rokhsar D.S."/>
        </authorList>
    </citation>
    <scope>NUCLEOTIDE SEQUENCE [LARGE SCALE GENOMIC DNA]</scope>
    <source>
        <strain evidence="10">cv. BTx623</strain>
    </source>
</reference>
<dbReference type="AlphaFoldDB" id="A0A1B6PRX4"/>
<dbReference type="Gene3D" id="3.80.10.10">
    <property type="entry name" value="Ribonuclease Inhibitor"/>
    <property type="match status" value="1"/>
</dbReference>
<dbReference type="Gene3D" id="1.20.5.4130">
    <property type="match status" value="1"/>
</dbReference>
<evidence type="ECO:0000256" key="4">
    <source>
        <dbReference type="ARBA" id="ARBA00022741"/>
    </source>
</evidence>
<evidence type="ECO:0000259" key="8">
    <source>
        <dbReference type="Pfam" id="PF18052"/>
    </source>
</evidence>
<evidence type="ECO:0000256" key="6">
    <source>
        <dbReference type="ARBA" id="ARBA00022840"/>
    </source>
</evidence>
<dbReference type="eggNOG" id="KOG4658">
    <property type="taxonomic scope" value="Eukaryota"/>
</dbReference>
<dbReference type="Gene3D" id="3.40.50.300">
    <property type="entry name" value="P-loop containing nucleotide triphosphate hydrolases"/>
    <property type="match status" value="1"/>
</dbReference>
<protein>
    <recommendedName>
        <fullName evidence="11">NB-ARC domain-containing protein</fullName>
    </recommendedName>
</protein>
<name>A0A1B6PRX4_SORBI</name>
<dbReference type="Pfam" id="PF00931">
    <property type="entry name" value="NB-ARC"/>
    <property type="match status" value="1"/>
</dbReference>
<dbReference type="Proteomes" id="UP000000768">
    <property type="component" value="Chromosome 5"/>
</dbReference>
<dbReference type="InParanoid" id="A0A1B6PRX4"/>
<comment type="similarity">
    <text evidence="1">Belongs to the disease resistance NB-LRR family.</text>
</comment>
<evidence type="ECO:0000259" key="7">
    <source>
        <dbReference type="Pfam" id="PF00931"/>
    </source>
</evidence>
<proteinExistence type="inferred from homology"/>
<accession>A0A1B6PRX4</accession>
<dbReference type="Gramene" id="KXG28405">
    <property type="protein sequence ID" value="KXG28405"/>
    <property type="gene ID" value="SORBI_3005G118600"/>
</dbReference>
<keyword evidence="6" id="KW-0067">ATP-binding</keyword>
<dbReference type="PANTHER" id="PTHR36766:SF55">
    <property type="entry name" value="OS11G0492900 PROTEIN"/>
    <property type="match status" value="1"/>
</dbReference>
<evidence type="ECO:0008006" key="11">
    <source>
        <dbReference type="Google" id="ProtNLM"/>
    </source>
</evidence>
<keyword evidence="4" id="KW-0547">Nucleotide-binding</keyword>